<evidence type="ECO:0000313" key="2">
    <source>
        <dbReference type="Proteomes" id="UP000008144"/>
    </source>
</evidence>
<dbReference type="Proteomes" id="UP000008144">
    <property type="component" value="Unassembled WGS sequence"/>
</dbReference>
<organism evidence="1 2">
    <name type="scientific">Ciona intestinalis</name>
    <name type="common">Transparent sea squirt</name>
    <name type="synonym">Ascidia intestinalis</name>
    <dbReference type="NCBI Taxonomy" id="7719"/>
    <lineage>
        <taxon>Eukaryota</taxon>
        <taxon>Metazoa</taxon>
        <taxon>Chordata</taxon>
        <taxon>Tunicata</taxon>
        <taxon>Ascidiacea</taxon>
        <taxon>Phlebobranchia</taxon>
        <taxon>Cionidae</taxon>
        <taxon>Ciona</taxon>
    </lineage>
</organism>
<dbReference type="AlphaFoldDB" id="H2XSZ5"/>
<reference evidence="1" key="3">
    <citation type="submission" date="2025-09" db="UniProtKB">
        <authorList>
            <consortium name="Ensembl"/>
        </authorList>
    </citation>
    <scope>IDENTIFICATION</scope>
</reference>
<evidence type="ECO:0000313" key="1">
    <source>
        <dbReference type="Ensembl" id="ENSCINP00000032779.1"/>
    </source>
</evidence>
<dbReference type="InParanoid" id="H2XSZ5"/>
<sequence>MDKSNLFILAWRGNDSRYNTGFLFYTPRACLQVTTYVTLMGIYRGNWNNYR</sequence>
<reference evidence="2" key="1">
    <citation type="journal article" date="2002" name="Science">
        <title>The draft genome of Ciona intestinalis: insights into chordate and vertebrate origins.</title>
        <authorList>
            <person name="Dehal P."/>
            <person name="Satou Y."/>
            <person name="Campbell R.K."/>
            <person name="Chapman J."/>
            <person name="Degnan B."/>
            <person name="De Tomaso A."/>
            <person name="Davidson B."/>
            <person name="Di Gregorio A."/>
            <person name="Gelpke M."/>
            <person name="Goodstein D.M."/>
            <person name="Harafuji N."/>
            <person name="Hastings K.E."/>
            <person name="Ho I."/>
            <person name="Hotta K."/>
            <person name="Huang W."/>
            <person name="Kawashima T."/>
            <person name="Lemaire P."/>
            <person name="Martinez D."/>
            <person name="Meinertzhagen I.A."/>
            <person name="Necula S."/>
            <person name="Nonaka M."/>
            <person name="Putnam N."/>
            <person name="Rash S."/>
            <person name="Saiga H."/>
            <person name="Satake M."/>
            <person name="Terry A."/>
            <person name="Yamada L."/>
            <person name="Wang H.G."/>
            <person name="Awazu S."/>
            <person name="Azumi K."/>
            <person name="Boore J."/>
            <person name="Branno M."/>
            <person name="Chin-Bow S."/>
            <person name="DeSantis R."/>
            <person name="Doyle S."/>
            <person name="Francino P."/>
            <person name="Keys D.N."/>
            <person name="Haga S."/>
            <person name="Hayashi H."/>
            <person name="Hino K."/>
            <person name="Imai K.S."/>
            <person name="Inaba K."/>
            <person name="Kano S."/>
            <person name="Kobayashi K."/>
            <person name="Kobayashi M."/>
            <person name="Lee B.I."/>
            <person name="Makabe K.W."/>
            <person name="Manohar C."/>
            <person name="Matassi G."/>
            <person name="Medina M."/>
            <person name="Mochizuki Y."/>
            <person name="Mount S."/>
            <person name="Morishita T."/>
            <person name="Miura S."/>
            <person name="Nakayama A."/>
            <person name="Nishizaka S."/>
            <person name="Nomoto H."/>
            <person name="Ohta F."/>
            <person name="Oishi K."/>
            <person name="Rigoutsos I."/>
            <person name="Sano M."/>
            <person name="Sasaki A."/>
            <person name="Sasakura Y."/>
            <person name="Shoguchi E."/>
            <person name="Shin-i T."/>
            <person name="Spagnuolo A."/>
            <person name="Stainier D."/>
            <person name="Suzuki M.M."/>
            <person name="Tassy O."/>
            <person name="Takatori N."/>
            <person name="Tokuoka M."/>
            <person name="Yagi K."/>
            <person name="Yoshizaki F."/>
            <person name="Wada S."/>
            <person name="Zhang C."/>
            <person name="Hyatt P.D."/>
            <person name="Larimer F."/>
            <person name="Detter C."/>
            <person name="Doggett N."/>
            <person name="Glavina T."/>
            <person name="Hawkins T."/>
            <person name="Richardson P."/>
            <person name="Lucas S."/>
            <person name="Kohara Y."/>
            <person name="Levine M."/>
            <person name="Satoh N."/>
            <person name="Rokhsar D.S."/>
        </authorList>
    </citation>
    <scope>NUCLEOTIDE SEQUENCE [LARGE SCALE GENOMIC DNA]</scope>
</reference>
<dbReference type="HOGENOM" id="CLU_3105647_0_0_1"/>
<dbReference type="Ensembl" id="ENSCINT00000033549.1">
    <property type="protein sequence ID" value="ENSCINP00000032779.1"/>
    <property type="gene ID" value="ENSCING00000021888.1"/>
</dbReference>
<protein>
    <submittedName>
        <fullName evidence="1">Uncharacterized protein</fullName>
    </submittedName>
</protein>
<keyword evidence="2" id="KW-1185">Reference proteome</keyword>
<proteinExistence type="predicted"/>
<name>H2XSZ5_CIOIN</name>
<accession>H2XSZ5</accession>
<reference evidence="1" key="2">
    <citation type="submission" date="2025-08" db="UniProtKB">
        <authorList>
            <consortium name="Ensembl"/>
        </authorList>
    </citation>
    <scope>IDENTIFICATION</scope>
</reference>